<protein>
    <submittedName>
        <fullName evidence="1">DNA primase</fullName>
    </submittedName>
</protein>
<keyword evidence="2" id="KW-1185">Reference proteome</keyword>
<dbReference type="RefSeq" id="WP_211255354.1">
    <property type="nucleotide sequence ID" value="NZ_CP006841.1"/>
</dbReference>
<sequence length="198" mass="22070">MNKGCEVCGATLPLQAPGRIRTYCSNACRQKAYRARQRNRYPQEMTNARRWVAADGKRPMQTNGKPASSTKPETWTQFRDVKKKPHGFMLGGGFACIDLDNCFSNGQLQQWARRIVDAAPGAFIERSVSGKGLHIFGLLPESKGRNYGRVEVYSAERFIRTTATVWSAGELVALTKTVAAIEDMNQTGKLPRQTTGRR</sequence>
<gene>
    <name evidence="1" type="ORF">CLAC_09770</name>
</gene>
<reference evidence="1 2" key="1">
    <citation type="submission" date="2013-10" db="EMBL/GenBank/DDBJ databases">
        <title>Complete genome sequence of Corynebacterium lactis DSM 45799(T), isolated from raw cow milk.</title>
        <authorList>
            <person name="Ruckert C."/>
            <person name="Albersmeier A."/>
            <person name="Lipski A."/>
            <person name="Kalinowski J."/>
        </authorList>
    </citation>
    <scope>NUCLEOTIDE SEQUENCE [LARGE SCALE GENOMIC DNA]</scope>
    <source>
        <strain evidence="1 2">RW2-5</strain>
    </source>
</reference>
<dbReference type="Proteomes" id="UP000058446">
    <property type="component" value="Chromosome"/>
</dbReference>
<evidence type="ECO:0000313" key="1">
    <source>
        <dbReference type="EMBL" id="ALA67931.1"/>
    </source>
</evidence>
<proteinExistence type="predicted"/>
<accession>A0A0K2H2I5</accession>
<evidence type="ECO:0000313" key="2">
    <source>
        <dbReference type="Proteomes" id="UP000058446"/>
    </source>
</evidence>
<organism evidence="1 2">
    <name type="scientific">Corynebacterium lactis RW2-5</name>
    <dbReference type="NCBI Taxonomy" id="1408189"/>
    <lineage>
        <taxon>Bacteria</taxon>
        <taxon>Bacillati</taxon>
        <taxon>Actinomycetota</taxon>
        <taxon>Actinomycetes</taxon>
        <taxon>Mycobacteriales</taxon>
        <taxon>Corynebacteriaceae</taxon>
        <taxon>Corynebacterium</taxon>
    </lineage>
</organism>
<dbReference type="AlphaFoldDB" id="A0A0K2H2I5"/>
<dbReference type="STRING" id="1408189.CLAC_09770"/>
<dbReference type="PATRIC" id="fig|1408189.4.peg.1959"/>
<dbReference type="KEGG" id="clw:CLAC_09770"/>
<dbReference type="EMBL" id="CP006841">
    <property type="protein sequence ID" value="ALA67931.1"/>
    <property type="molecule type" value="Genomic_DNA"/>
</dbReference>
<name>A0A0K2H2I5_9CORY</name>